<dbReference type="EMBL" id="JBHRST010000022">
    <property type="protein sequence ID" value="MFC3098885.1"/>
    <property type="molecule type" value="Genomic_DNA"/>
</dbReference>
<protein>
    <submittedName>
        <fullName evidence="2">Uncharacterized protein</fullName>
    </submittedName>
</protein>
<sequence>MDAGMAFFFCFIVVISALVLGTVKEVAKRAIALKEKRLDAERAAALPAFSGEVAARLDSMEQRLRVLERIATDGRTDTAATLAREIEALRAQQEEAHGVPLNLKEKVQ</sequence>
<keyword evidence="1" id="KW-0472">Membrane</keyword>
<keyword evidence="3" id="KW-1185">Reference proteome</keyword>
<dbReference type="Proteomes" id="UP001595456">
    <property type="component" value="Unassembled WGS sequence"/>
</dbReference>
<feature type="transmembrane region" description="Helical" evidence="1">
    <location>
        <begin position="6"/>
        <end position="27"/>
    </location>
</feature>
<gene>
    <name evidence="2" type="ORF">ACFODU_13900</name>
</gene>
<evidence type="ECO:0000313" key="3">
    <source>
        <dbReference type="Proteomes" id="UP001595456"/>
    </source>
</evidence>
<comment type="caution">
    <text evidence="2">The sequence shown here is derived from an EMBL/GenBank/DDBJ whole genome shotgun (WGS) entry which is preliminary data.</text>
</comment>
<name>A0ABV7E861_9SPHN</name>
<keyword evidence="1" id="KW-1133">Transmembrane helix</keyword>
<organism evidence="2 3">
    <name type="scientific">Alteraurantiacibacter palmitatis</name>
    <dbReference type="NCBI Taxonomy" id="2054628"/>
    <lineage>
        <taxon>Bacteria</taxon>
        <taxon>Pseudomonadati</taxon>
        <taxon>Pseudomonadota</taxon>
        <taxon>Alphaproteobacteria</taxon>
        <taxon>Sphingomonadales</taxon>
        <taxon>Erythrobacteraceae</taxon>
        <taxon>Alteraurantiacibacter</taxon>
    </lineage>
</organism>
<evidence type="ECO:0000256" key="1">
    <source>
        <dbReference type="SAM" id="Phobius"/>
    </source>
</evidence>
<keyword evidence="1" id="KW-0812">Transmembrane</keyword>
<evidence type="ECO:0000313" key="2">
    <source>
        <dbReference type="EMBL" id="MFC3098885.1"/>
    </source>
</evidence>
<reference evidence="3" key="1">
    <citation type="journal article" date="2019" name="Int. J. Syst. Evol. Microbiol.">
        <title>The Global Catalogue of Microorganisms (GCM) 10K type strain sequencing project: providing services to taxonomists for standard genome sequencing and annotation.</title>
        <authorList>
            <consortium name="The Broad Institute Genomics Platform"/>
            <consortium name="The Broad Institute Genome Sequencing Center for Infectious Disease"/>
            <person name="Wu L."/>
            <person name="Ma J."/>
        </authorList>
    </citation>
    <scope>NUCLEOTIDE SEQUENCE [LARGE SCALE GENOMIC DNA]</scope>
    <source>
        <strain evidence="3">KCTC 52607</strain>
    </source>
</reference>
<dbReference type="RefSeq" id="WP_336924630.1">
    <property type="nucleotide sequence ID" value="NZ_JBANRO010000001.1"/>
</dbReference>
<proteinExistence type="predicted"/>
<accession>A0ABV7E861</accession>